<dbReference type="Proteomes" id="UP000274271">
    <property type="component" value="Unassembled WGS sequence"/>
</dbReference>
<dbReference type="Pfam" id="PF13585">
    <property type="entry name" value="CHU_C"/>
    <property type="match status" value="1"/>
</dbReference>
<dbReference type="InterPro" id="IPR001434">
    <property type="entry name" value="OmcB-like_DUF11"/>
</dbReference>
<dbReference type="InterPro" id="IPR013783">
    <property type="entry name" value="Ig-like_fold"/>
</dbReference>
<keyword evidence="4" id="KW-1185">Reference proteome</keyword>
<feature type="domain" description="DUF11" evidence="2">
    <location>
        <begin position="1637"/>
        <end position="1750"/>
    </location>
</feature>
<name>A0A3P1CYG3_9BACT</name>
<dbReference type="InterPro" id="IPR047589">
    <property type="entry name" value="DUF11_rpt"/>
</dbReference>
<feature type="region of interest" description="Disordered" evidence="1">
    <location>
        <begin position="1891"/>
        <end position="1920"/>
    </location>
</feature>
<evidence type="ECO:0000313" key="3">
    <source>
        <dbReference type="EMBL" id="RRB18375.1"/>
    </source>
</evidence>
<dbReference type="OrthoDB" id="1488158at2"/>
<dbReference type="NCBIfam" id="TIGR01451">
    <property type="entry name" value="B_ant_repeat"/>
    <property type="match status" value="1"/>
</dbReference>
<sequence>SVTITNGSGCTAVNTTPVVVGTCPSVPCSLTGTVASSQTVCSGSTVSIQLSASGGTLYQWKGPNGYSSTQQNPTLSTATAINSGTYSVTITNGSGCTAVNTTPVVVGTCPSVPCSLTGTMASSQTVCSGSAVTIQLTASGGTSYQWKGPNGYSSTQQNPTLTNATAINSGTYSVTITNGSGCTAVNTTPVVVGTCPSVPCSLTGTVASSQTAVCAGGSVILTASTTGGVGNVSYAWNSGLGSASSVTVGSLTNTTSFTVVISDSQCSVTKVITVVVNPLPEATLVTATNPTSCTGSNDGAITLGNLTPSQSYTLSYSRNNGGVVKQNLTAGSNGQVILNALTAGSYSIAVSAGVCNGESITATLVAPGAPEKPIVAVSPSVTSCLGQSVTLTATGTAGATFQWTGLGLSASTGSVVTVTPASAGSQIYTVTQTVNGCKSAESEKITITGVQCTTCSDAPPTITCTTTDICPGDAVELHASDCAGIIVWSTNQTGQSIVVSPISSVTYTAQCKTATCSSALSKPIVIKVSDPQPPTITADAVNSCIGGTVSLTATGCEGKVIWSTGATGAVLTVTPEGATTYYANCRIHNCISGPSASITIRTGPVPTPQISSNPNPLCPGEKSTLTVSNCTGTPLWSTGETTTSIIVSPTETTSYTVVCKQNACVSPAATIQVSTIAKPRPPLVDISADVVCLGGSVQLTAMNCPGTVIWSHNATGASVSVTPTNSMTYRASCKVGNCISDLSLPLSVTVVNPAAPIIKSDKTLICAGDVVTLIAEGCQLGQVVWSNGSTGNSVTVMPGATTNYSAQCKEHMCTSVASNVIAINVTNSNAPTPTVTASNTVICQGQPVTLTATGCGAGTVVWSTNATGNSLIVNPTQTTEYYAACKMGTGCNGTPTKVTVQVNSPSKPTIRVCKCTDGHICAGDEIRLTVEGCSGTPLWSNGATTTSIMVSPAQTTAYTVICQNAFCSSTPSEAYTVVVSTPTPPVVWASKTEIEPGETVTLSATGCVGGQIIWSTGHTGSSIEVSPTTTTSYYAHCKIKNCMSDPTPVIVKIKGECVVPTPQLSASTLVVCYGGSAILTATGCTTGTVIWSNGETGTSMSIRSITENRPYTAICQVSDVCKSAASAPISISVITLNPPTIATDKQVLCPGETAKLTAVGCLGVVTWSTGATGTSITIQPVSTTDYWATCSLGSCVSEKSPLNTVKIGTPTSPTITASTSSVCFGGAVTLTAAGCQDGNVIWSNNQVGSSIIITPALSATYSAVCCTSSDCKSGKSNDLVVTVYPKVKKPVVINLTNECPFATADLTKAVSSSVSQVGSVFEFYSSAIPDPAQKIANPKSVQAGTYYVVEKTAMGCYSLASQILVVIINCNDVILCATNPATASAGPNATICSAKEYKLSGTIGGAATSAIWTSSGTGTFDNASLLDATYKPSLADVNAGFVNLTFTTNDPDGNGPCQAAQSSMKLTIEGLKIQPTIGQVNSVLCSGDSVILKALPDGYKYIWNTMATTQSIQVKTSGTYSVQVVDGKGCTSIASEGLTITVKAPIESPVAPMMARNTCPDRTVNLVKLVENDPITAGGVFEFHIADNPASPIVMRPDSVGHGMFYAFERSSSGCYSASTMIDVAIFDCHTDTCRTDLYITYTADKEHPKVGEIVTFSVKLGNRGDCPATHSDIRIILPTGLELVSPGNMVVDAHGHLGVWIPVLPKNDELSFYYSARILTKGPIVNLAEITYLDQVDPKLADNKATVTIEDVTPTQSMKVGLAKALKGVKQKEENLFEFTYDIAITNFSDQDATQVQVTDDVQSVFDPHVIESVSASIDKASMLKLNLGYSGWVGNTQLLLNESVVKAGTTEHVLVKVYVRAQPDGSFTKTFLNKAYVLANLNGLAVDDASTNGNKADPDNDGNPNNNSEPTPAKFDSAPPSPIGVALAVTNISEQADSSYNVTLKIIVKNYGTTDLKQVQLSDSLVSGFAAPVSYSVIAPPVVGVGSTLKPNGNYNGSDLSTLLDGANSSLAAGASDTVLVTVNVKPNSELGPFYTQVIGTGVHADTLVTDLSNNGFNPAPLGSVPTGFRFDLPPSLLGVAKSVSKLEDLGSGVYNITYTIKVSNLGSDDLKMVQVTDNLTGTFGSDVLIGPTKPTLTADAGLTVDTTYTGQGLLTNLLVDSLSNLPKGASRNINLTVRVDVRNSQKNKYDNVAIGKALMGSTMLTDTSTAGSNVDPDNDLDPRNNSVPTTVTLRGIPVTPNIGVALAVKDTVRQTDGSYNVTYQIIVKNYGSSDFVDVQLSDKVSEVFNATTGATFSLVGTPVIPVGSKLQSNPNYNGDTDFVLLAAGSKLAAGKSDTLLLTLNVKTDGRTTPYLSTVYAKAIAGSDTVSDVSTDGFEPDLNGNNDPTEIEESVATPLSFNRNADEVMIPEGFSPNGDNINDLFVIRNTGGATVILEVFNRWGNTVYRNHDYKNDWDGSTNTGARIGSSSKGLPDGTYFYIVELSDGRKFIRFMTINR</sequence>
<dbReference type="Gene3D" id="2.60.40.10">
    <property type="entry name" value="Immunoglobulins"/>
    <property type="match status" value="3"/>
</dbReference>
<dbReference type="NCBIfam" id="TIGR04131">
    <property type="entry name" value="Bac_Flav_CTERM"/>
    <property type="match status" value="1"/>
</dbReference>
<evidence type="ECO:0000313" key="4">
    <source>
        <dbReference type="Proteomes" id="UP000274271"/>
    </source>
</evidence>
<dbReference type="Pfam" id="PF01345">
    <property type="entry name" value="DUF11"/>
    <property type="match status" value="1"/>
</dbReference>
<dbReference type="InterPro" id="IPR026341">
    <property type="entry name" value="T9SS_type_B"/>
</dbReference>
<dbReference type="EMBL" id="RQJP01000001">
    <property type="protein sequence ID" value="RRB18375.1"/>
    <property type="molecule type" value="Genomic_DNA"/>
</dbReference>
<comment type="caution">
    <text evidence="3">The sequence shown here is derived from an EMBL/GenBank/DDBJ whole genome shotgun (WGS) entry which is preliminary data.</text>
</comment>
<evidence type="ECO:0000256" key="1">
    <source>
        <dbReference type="SAM" id="MobiDB-lite"/>
    </source>
</evidence>
<gene>
    <name evidence="3" type="ORF">EHT87_08925</name>
</gene>
<protein>
    <submittedName>
        <fullName evidence="3">DUF11 domain-containing protein</fullName>
    </submittedName>
</protein>
<feature type="non-terminal residue" evidence="3">
    <location>
        <position position="1"/>
    </location>
</feature>
<evidence type="ECO:0000259" key="2">
    <source>
        <dbReference type="Pfam" id="PF01345"/>
    </source>
</evidence>
<proteinExistence type="predicted"/>
<reference evidence="3 4" key="1">
    <citation type="submission" date="2018-11" db="EMBL/GenBank/DDBJ databases">
        <authorList>
            <person name="Zhou Z."/>
            <person name="Wang G."/>
        </authorList>
    </citation>
    <scope>NUCLEOTIDE SEQUENCE [LARGE SCALE GENOMIC DNA]</scope>
    <source>
        <strain evidence="3 4">KCTC42998</strain>
    </source>
</reference>
<dbReference type="InterPro" id="IPR035986">
    <property type="entry name" value="PKD_dom_sf"/>
</dbReference>
<accession>A0A3P1CYG3</accession>
<organism evidence="3 4">
    <name type="scientific">Larkinella knui</name>
    <dbReference type="NCBI Taxonomy" id="2025310"/>
    <lineage>
        <taxon>Bacteria</taxon>
        <taxon>Pseudomonadati</taxon>
        <taxon>Bacteroidota</taxon>
        <taxon>Cytophagia</taxon>
        <taxon>Cytophagales</taxon>
        <taxon>Spirosomataceae</taxon>
        <taxon>Larkinella</taxon>
    </lineage>
</organism>
<dbReference type="SUPFAM" id="SSF49299">
    <property type="entry name" value="PKD domain"/>
    <property type="match status" value="1"/>
</dbReference>